<dbReference type="GO" id="GO:0008168">
    <property type="term" value="F:methyltransferase activity"/>
    <property type="evidence" value="ECO:0007669"/>
    <property type="project" value="UniProtKB-KW"/>
</dbReference>
<dbReference type="EMBL" id="LNQE01000280">
    <property type="protein sequence ID" value="KUG27862.1"/>
    <property type="molecule type" value="Genomic_DNA"/>
</dbReference>
<evidence type="ECO:0000259" key="1">
    <source>
        <dbReference type="Pfam" id="PF13649"/>
    </source>
</evidence>
<feature type="domain" description="Methyltransferase" evidence="1">
    <location>
        <begin position="46"/>
        <end position="140"/>
    </location>
</feature>
<keyword evidence="2" id="KW-0489">Methyltransferase</keyword>
<dbReference type="AlphaFoldDB" id="A0A0W8G445"/>
<comment type="caution">
    <text evidence="2">The sequence shown here is derived from an EMBL/GenBank/DDBJ whole genome shotgun (WGS) entry which is preliminary data.</text>
</comment>
<protein>
    <submittedName>
        <fullName evidence="2">Methyltransferase type 12</fullName>
    </submittedName>
</protein>
<reference evidence="2" key="1">
    <citation type="journal article" date="2015" name="Proc. Natl. Acad. Sci. U.S.A.">
        <title>Networks of energetic and metabolic interactions define dynamics in microbial communities.</title>
        <authorList>
            <person name="Embree M."/>
            <person name="Liu J.K."/>
            <person name="Al-Bassam M.M."/>
            <person name="Zengler K."/>
        </authorList>
    </citation>
    <scope>NUCLEOTIDE SEQUENCE</scope>
</reference>
<sequence length="259" mass="28726">MLEQSPRFWDIFFEVYEALPRQGPGNRENAARALALCHGLPVSPRILDLGCGAGGQTRHLAALTDGHIVAVDSHAPFIDGLRGSIAACGLADRIFPLCADMADTGLPPGSVDLVWSEGALYNLGLDAALPLCRELLRPGGHLVFTEAVWRKSDVPEEVRRGFELDYPDMGWTQDVLAAVARHGLEVLGHFTLPDEAWWQDFYTPMQARVRELRGKYGHDVEAQAILDVLHRETELHAAHADCYAYEFFVTRRPKCPRST</sequence>
<dbReference type="SUPFAM" id="SSF53335">
    <property type="entry name" value="S-adenosyl-L-methionine-dependent methyltransferases"/>
    <property type="match status" value="1"/>
</dbReference>
<dbReference type="CDD" id="cd02440">
    <property type="entry name" value="AdoMet_MTases"/>
    <property type="match status" value="1"/>
</dbReference>
<dbReference type="PANTHER" id="PTHR42912:SF93">
    <property type="entry name" value="N6-ADENOSINE-METHYLTRANSFERASE TMT1A"/>
    <property type="match status" value="1"/>
</dbReference>
<dbReference type="InterPro" id="IPR041698">
    <property type="entry name" value="Methyltransf_25"/>
</dbReference>
<organism evidence="2">
    <name type="scientific">hydrocarbon metagenome</name>
    <dbReference type="NCBI Taxonomy" id="938273"/>
    <lineage>
        <taxon>unclassified sequences</taxon>
        <taxon>metagenomes</taxon>
        <taxon>ecological metagenomes</taxon>
    </lineage>
</organism>
<accession>A0A0W8G445</accession>
<dbReference type="InterPro" id="IPR029063">
    <property type="entry name" value="SAM-dependent_MTases_sf"/>
</dbReference>
<dbReference type="PANTHER" id="PTHR42912">
    <property type="entry name" value="METHYLTRANSFERASE"/>
    <property type="match status" value="1"/>
</dbReference>
<proteinExistence type="predicted"/>
<keyword evidence="2" id="KW-0808">Transferase</keyword>
<gene>
    <name evidence="2" type="ORF">ASZ90_002286</name>
</gene>
<dbReference type="Gene3D" id="3.40.50.150">
    <property type="entry name" value="Vaccinia Virus protein VP39"/>
    <property type="match status" value="1"/>
</dbReference>
<dbReference type="Pfam" id="PF13649">
    <property type="entry name" value="Methyltransf_25"/>
    <property type="match status" value="1"/>
</dbReference>
<dbReference type="GO" id="GO:0032259">
    <property type="term" value="P:methylation"/>
    <property type="evidence" value="ECO:0007669"/>
    <property type="project" value="UniProtKB-KW"/>
</dbReference>
<name>A0A0W8G445_9ZZZZ</name>
<evidence type="ECO:0000313" key="2">
    <source>
        <dbReference type="EMBL" id="KUG27862.1"/>
    </source>
</evidence>
<dbReference type="InterPro" id="IPR050508">
    <property type="entry name" value="Methyltransf_Superfamily"/>
</dbReference>